<evidence type="ECO:0000313" key="2">
    <source>
        <dbReference type="EMBL" id="KAG5542629.1"/>
    </source>
</evidence>
<sequence>MYVMVYHLLGLRIEIRRSVCLIACATGGWGMPPAYILYNIRQLAILVHACYVFILLFEVHTNANHSKITKIVMRNGCMLHDSFDVMALLMVYMKLNQAK</sequence>
<proteinExistence type="predicted"/>
<comment type="caution">
    <text evidence="2">The sequence shown here is derived from an EMBL/GenBank/DDBJ whole genome shotgun (WGS) entry which is preliminary data.</text>
</comment>
<keyword evidence="3" id="KW-1185">Reference proteome</keyword>
<dbReference type="EMBL" id="JACTNZ010000007">
    <property type="protein sequence ID" value="KAG5542629.1"/>
    <property type="molecule type" value="Genomic_DNA"/>
</dbReference>
<protein>
    <submittedName>
        <fullName evidence="2">Uncharacterized protein</fullName>
    </submittedName>
</protein>
<keyword evidence="1" id="KW-0472">Membrane</keyword>
<accession>A0AAV6JTA1</accession>
<feature type="transmembrane region" description="Helical" evidence="1">
    <location>
        <begin position="36"/>
        <end position="57"/>
    </location>
</feature>
<dbReference type="Proteomes" id="UP000823749">
    <property type="component" value="Chromosome 7"/>
</dbReference>
<evidence type="ECO:0000313" key="3">
    <source>
        <dbReference type="Proteomes" id="UP000823749"/>
    </source>
</evidence>
<gene>
    <name evidence="2" type="ORF">RHGRI_022224</name>
</gene>
<keyword evidence="1" id="KW-0812">Transmembrane</keyword>
<keyword evidence="1" id="KW-1133">Transmembrane helix</keyword>
<organism evidence="2 3">
    <name type="scientific">Rhododendron griersonianum</name>
    <dbReference type="NCBI Taxonomy" id="479676"/>
    <lineage>
        <taxon>Eukaryota</taxon>
        <taxon>Viridiplantae</taxon>
        <taxon>Streptophyta</taxon>
        <taxon>Embryophyta</taxon>
        <taxon>Tracheophyta</taxon>
        <taxon>Spermatophyta</taxon>
        <taxon>Magnoliopsida</taxon>
        <taxon>eudicotyledons</taxon>
        <taxon>Gunneridae</taxon>
        <taxon>Pentapetalae</taxon>
        <taxon>asterids</taxon>
        <taxon>Ericales</taxon>
        <taxon>Ericaceae</taxon>
        <taxon>Ericoideae</taxon>
        <taxon>Rhodoreae</taxon>
        <taxon>Rhododendron</taxon>
    </lineage>
</organism>
<evidence type="ECO:0000256" key="1">
    <source>
        <dbReference type="SAM" id="Phobius"/>
    </source>
</evidence>
<dbReference type="AlphaFoldDB" id="A0AAV6JTA1"/>
<reference evidence="2" key="1">
    <citation type="submission" date="2020-08" db="EMBL/GenBank/DDBJ databases">
        <title>Plant Genome Project.</title>
        <authorList>
            <person name="Zhang R.-G."/>
        </authorList>
    </citation>
    <scope>NUCLEOTIDE SEQUENCE</scope>
    <source>
        <strain evidence="2">WSP0</strain>
        <tissue evidence="2">Leaf</tissue>
    </source>
</reference>
<name>A0AAV6JTA1_9ERIC</name>